<dbReference type="EMBL" id="CABVHG010000005">
    <property type="protein sequence ID" value="VVM58234.1"/>
    <property type="molecule type" value="Genomic_DNA"/>
</dbReference>
<protein>
    <submittedName>
        <fullName evidence="2">Uncharacterized protein</fullName>
    </submittedName>
</protein>
<feature type="region of interest" description="Disordered" evidence="1">
    <location>
        <begin position="69"/>
        <end position="89"/>
    </location>
</feature>
<feature type="compositionally biased region" description="Basic and acidic residues" evidence="1">
    <location>
        <begin position="246"/>
        <end position="255"/>
    </location>
</feature>
<accession>A0A5E6QPL7</accession>
<name>A0A5E6QPL7_PSEFL</name>
<evidence type="ECO:0000313" key="2">
    <source>
        <dbReference type="EMBL" id="VVM58234.1"/>
    </source>
</evidence>
<feature type="compositionally biased region" description="Low complexity" evidence="1">
    <location>
        <begin position="207"/>
        <end position="217"/>
    </location>
</feature>
<proteinExistence type="predicted"/>
<organism evidence="2">
    <name type="scientific">Pseudomonas fluorescens</name>
    <dbReference type="NCBI Taxonomy" id="294"/>
    <lineage>
        <taxon>Bacteria</taxon>
        <taxon>Pseudomonadati</taxon>
        <taxon>Pseudomonadota</taxon>
        <taxon>Gammaproteobacteria</taxon>
        <taxon>Pseudomonadales</taxon>
        <taxon>Pseudomonadaceae</taxon>
        <taxon>Pseudomonas</taxon>
    </lineage>
</organism>
<evidence type="ECO:0000256" key="1">
    <source>
        <dbReference type="SAM" id="MobiDB-lite"/>
    </source>
</evidence>
<gene>
    <name evidence="2" type="ORF">PS652_01150</name>
</gene>
<dbReference type="AlphaFoldDB" id="A0A5E6QPL7"/>
<reference evidence="2" key="1">
    <citation type="submission" date="2019-09" db="EMBL/GenBank/DDBJ databases">
        <authorList>
            <person name="Chandra G."/>
            <person name="Truman W A."/>
        </authorList>
    </citation>
    <scope>NUCLEOTIDE SEQUENCE [LARGE SCALE GENOMIC DNA]</scope>
    <source>
        <strain evidence="2">PS652</strain>
    </source>
</reference>
<sequence length="255" mass="26952">MPRFWFRCLIIARSSLALDQRSGVGCCKQRTNGVLHAQPVFFAPAPGHAPGLAFHPSLPQAGVVGLAGSDNHRSDHPVHGPGHSPAGRPGFHDPVAAPAQPVHRLVPAFGFGPGDRHLQSLLPGVMDWRALCGRYPPAGVRSPDLPAPGLFREQPQLGDPVAADRRHHLAAIGDRFVVVAVPAQRPDGAGRHRPAVCHQPQAHQHRGAGLAAGAGADPDLRPARAQPVAAKPGPGRRCRQLCGRNPRPDQDRAGL</sequence>
<feature type="region of interest" description="Disordered" evidence="1">
    <location>
        <begin position="185"/>
        <end position="255"/>
    </location>
</feature>